<name>A0AAD3P5D4_NEPGR</name>
<accession>A0AAD3P5D4</accession>
<evidence type="ECO:0000259" key="1">
    <source>
        <dbReference type="Pfam" id="PF25884"/>
    </source>
</evidence>
<keyword evidence="3" id="KW-1185">Reference proteome</keyword>
<dbReference type="AlphaFoldDB" id="A0AAD3P5D4"/>
<dbReference type="PANTHER" id="PTHR33976">
    <property type="entry name" value="OS07G0645000 PROTEIN"/>
    <property type="match status" value="1"/>
</dbReference>
<dbReference type="EMBL" id="BSYO01000001">
    <property type="protein sequence ID" value="GMG99711.1"/>
    <property type="molecule type" value="Genomic_DNA"/>
</dbReference>
<dbReference type="PANTHER" id="PTHR33976:SF2">
    <property type="entry name" value="GLYCOPROTEIN MEMBRANE GPI-ANCHORED"/>
    <property type="match status" value="1"/>
</dbReference>
<dbReference type="InterPro" id="IPR045285">
    <property type="entry name" value="At5g19230-like"/>
</dbReference>
<evidence type="ECO:0000313" key="3">
    <source>
        <dbReference type="Proteomes" id="UP001279734"/>
    </source>
</evidence>
<protein>
    <recommendedName>
        <fullName evidence="1">Uncharacterized GPI-anchored protein At5g19230-like domain-containing protein</fullName>
    </recommendedName>
</protein>
<proteinExistence type="predicted"/>
<dbReference type="InterPro" id="IPR059083">
    <property type="entry name" value="At5g19230_dom"/>
</dbReference>
<dbReference type="Proteomes" id="UP001279734">
    <property type="component" value="Unassembled WGS sequence"/>
</dbReference>
<gene>
    <name evidence="2" type="ORF">Nepgr_001551</name>
</gene>
<sequence length="173" mass="18306">MIVCADDVEDHLLQGLNSHRTSANLPALVKHKNAGCLADEFADELEDRPCTPASAASVVPGSGSQQFSDYPELLRKCGINASTTAQGVILPVCVPDLVPTLLLTNYTHTSYARYINNSKFTGAGIGSEDDWVVVVLATSTPGGSFASAAAAVPVAYKAVNYFLPMLFGFFLVH</sequence>
<reference evidence="2" key="1">
    <citation type="submission" date="2023-05" db="EMBL/GenBank/DDBJ databases">
        <title>Nepenthes gracilis genome sequencing.</title>
        <authorList>
            <person name="Fukushima K."/>
        </authorList>
    </citation>
    <scope>NUCLEOTIDE SEQUENCE</scope>
    <source>
        <strain evidence="2">SING2019-196</strain>
    </source>
</reference>
<evidence type="ECO:0000313" key="2">
    <source>
        <dbReference type="EMBL" id="GMG99711.1"/>
    </source>
</evidence>
<comment type="caution">
    <text evidence="2">The sequence shown here is derived from an EMBL/GenBank/DDBJ whole genome shotgun (WGS) entry which is preliminary data.</text>
</comment>
<organism evidence="2 3">
    <name type="scientific">Nepenthes gracilis</name>
    <name type="common">Slender pitcher plant</name>
    <dbReference type="NCBI Taxonomy" id="150966"/>
    <lineage>
        <taxon>Eukaryota</taxon>
        <taxon>Viridiplantae</taxon>
        <taxon>Streptophyta</taxon>
        <taxon>Embryophyta</taxon>
        <taxon>Tracheophyta</taxon>
        <taxon>Spermatophyta</taxon>
        <taxon>Magnoliopsida</taxon>
        <taxon>eudicotyledons</taxon>
        <taxon>Gunneridae</taxon>
        <taxon>Pentapetalae</taxon>
        <taxon>Caryophyllales</taxon>
        <taxon>Nepenthaceae</taxon>
        <taxon>Nepenthes</taxon>
    </lineage>
</organism>
<dbReference type="Pfam" id="PF25884">
    <property type="entry name" value="At5g19230"/>
    <property type="match status" value="1"/>
</dbReference>
<feature type="domain" description="Uncharacterized GPI-anchored protein At5g19230-like" evidence="1">
    <location>
        <begin position="9"/>
        <end position="136"/>
    </location>
</feature>